<sequence>MNPGINYGKSYVDIQGNGLRVTTGDIGIGTTDTKGYKLAVNGKVRAHEIKVETANWPDYVFAKDYRLPTLQETEKHIKEKGHLQGIPSAEEAKTNGIDLGEMNAKLLQKIEELTLHLIEKDKEIVVERSRVDRLEQLLNKLFNK</sequence>
<gene>
    <name evidence="1" type="ORF">SAMN04488524_4753</name>
</gene>
<keyword evidence="2" id="KW-1185">Reference proteome</keyword>
<dbReference type="AlphaFoldDB" id="A0A1W2EG00"/>
<name>A0A1W2EG00_9SPHI</name>
<organism evidence="1 2">
    <name type="scientific">Pedobacter africanus</name>
    <dbReference type="NCBI Taxonomy" id="151894"/>
    <lineage>
        <taxon>Bacteria</taxon>
        <taxon>Pseudomonadati</taxon>
        <taxon>Bacteroidota</taxon>
        <taxon>Sphingobacteriia</taxon>
        <taxon>Sphingobacteriales</taxon>
        <taxon>Sphingobacteriaceae</taxon>
        <taxon>Pedobacter</taxon>
    </lineage>
</organism>
<dbReference type="Proteomes" id="UP000192756">
    <property type="component" value="Unassembled WGS sequence"/>
</dbReference>
<evidence type="ECO:0000313" key="1">
    <source>
        <dbReference type="EMBL" id="SMD08352.1"/>
    </source>
</evidence>
<dbReference type="OrthoDB" id="758388at2"/>
<proteinExistence type="predicted"/>
<reference evidence="2" key="1">
    <citation type="submission" date="2017-04" db="EMBL/GenBank/DDBJ databases">
        <authorList>
            <person name="Varghese N."/>
            <person name="Submissions S."/>
        </authorList>
    </citation>
    <scope>NUCLEOTIDE SEQUENCE [LARGE SCALE GENOMIC DNA]</scope>
    <source>
        <strain evidence="2">DSM 12126</strain>
    </source>
</reference>
<dbReference type="EMBL" id="FWXT01000006">
    <property type="protein sequence ID" value="SMD08352.1"/>
    <property type="molecule type" value="Genomic_DNA"/>
</dbReference>
<protein>
    <submittedName>
        <fullName evidence="1">Uncharacterized protein</fullName>
    </submittedName>
</protein>
<dbReference type="RefSeq" id="WP_084241530.1">
    <property type="nucleotide sequence ID" value="NZ_FWXT01000006.1"/>
</dbReference>
<accession>A0A1W2EG00</accession>
<dbReference type="STRING" id="151894.SAMN04488524_4753"/>
<evidence type="ECO:0000313" key="2">
    <source>
        <dbReference type="Proteomes" id="UP000192756"/>
    </source>
</evidence>